<dbReference type="PANTHER" id="PTHR30061">
    <property type="entry name" value="MALTOSE-BINDING PERIPLASMIC PROTEIN"/>
    <property type="match status" value="1"/>
</dbReference>
<dbReference type="GO" id="GO:0055052">
    <property type="term" value="C:ATP-binding cassette (ABC) transporter complex, substrate-binding subunit-containing"/>
    <property type="evidence" value="ECO:0007669"/>
    <property type="project" value="TreeGrafter"/>
</dbReference>
<reference evidence="4" key="1">
    <citation type="submission" date="2019-08" db="EMBL/GenBank/DDBJ databases">
        <authorList>
            <person name="Kucharzyk K."/>
            <person name="Murdoch R.W."/>
            <person name="Higgins S."/>
            <person name="Loffler F."/>
        </authorList>
    </citation>
    <scope>NUCLEOTIDE SEQUENCE</scope>
</reference>
<dbReference type="InterPro" id="IPR006059">
    <property type="entry name" value="SBP"/>
</dbReference>
<evidence type="ECO:0000313" key="4">
    <source>
        <dbReference type="EMBL" id="MPM62052.1"/>
    </source>
</evidence>
<dbReference type="GO" id="GO:0015768">
    <property type="term" value="P:maltose transport"/>
    <property type="evidence" value="ECO:0007669"/>
    <property type="project" value="TreeGrafter"/>
</dbReference>
<dbReference type="AlphaFoldDB" id="A0A645B9E8"/>
<evidence type="ECO:0000256" key="1">
    <source>
        <dbReference type="ARBA" id="ARBA00008520"/>
    </source>
</evidence>
<dbReference type="Pfam" id="PF13416">
    <property type="entry name" value="SBP_bac_8"/>
    <property type="match status" value="1"/>
</dbReference>
<gene>
    <name evidence="4" type="ORF">SDC9_108918</name>
</gene>
<organism evidence="4">
    <name type="scientific">bioreactor metagenome</name>
    <dbReference type="NCBI Taxonomy" id="1076179"/>
    <lineage>
        <taxon>unclassified sequences</taxon>
        <taxon>metagenomes</taxon>
        <taxon>ecological metagenomes</taxon>
    </lineage>
</organism>
<dbReference type="SUPFAM" id="SSF53850">
    <property type="entry name" value="Periplasmic binding protein-like II"/>
    <property type="match status" value="1"/>
</dbReference>
<sequence length="229" mass="25839">MVNQFIYGFGGSLVDESGKSVVIDSPQSVDALNFYKNVLSPHAQPTWVDDTGVEVMKCFLNQEIAFEIQGIWGITDIQKNGKPFDVGVIPLSRIGLNAEVGPMMLALPAGISEQGKEQAISFIRYMISMDAQQAILNGEYSPEHDEYYPFRTPIRLDMADTAMMRMHPDYQLFIEGFEHPSVDVPVPKWQAVKDDYYQAGLHRVMTDETTIEAFLRWIETEGNRILAEP</sequence>
<protein>
    <recommendedName>
        <fullName evidence="5">Lipoprotein LipO</fullName>
    </recommendedName>
</protein>
<proteinExistence type="inferred from homology"/>
<keyword evidence="2" id="KW-0813">Transport</keyword>
<dbReference type="Gene3D" id="3.40.190.10">
    <property type="entry name" value="Periplasmic binding protein-like II"/>
    <property type="match status" value="1"/>
</dbReference>
<dbReference type="PANTHER" id="PTHR30061:SF50">
    <property type="entry name" value="MALTOSE_MALTODEXTRIN-BINDING PERIPLASMIC PROTEIN"/>
    <property type="match status" value="1"/>
</dbReference>
<comment type="similarity">
    <text evidence="1">Belongs to the bacterial solute-binding protein 1 family.</text>
</comment>
<evidence type="ECO:0000256" key="2">
    <source>
        <dbReference type="ARBA" id="ARBA00022448"/>
    </source>
</evidence>
<dbReference type="GO" id="GO:1901982">
    <property type="term" value="F:maltose binding"/>
    <property type="evidence" value="ECO:0007669"/>
    <property type="project" value="TreeGrafter"/>
</dbReference>
<keyword evidence="3" id="KW-0732">Signal</keyword>
<evidence type="ECO:0000256" key="3">
    <source>
        <dbReference type="ARBA" id="ARBA00022729"/>
    </source>
</evidence>
<name>A0A645B9E8_9ZZZZ</name>
<dbReference type="EMBL" id="VSSQ01018664">
    <property type="protein sequence ID" value="MPM62052.1"/>
    <property type="molecule type" value="Genomic_DNA"/>
</dbReference>
<dbReference type="GO" id="GO:0042956">
    <property type="term" value="P:maltodextrin transmembrane transport"/>
    <property type="evidence" value="ECO:0007669"/>
    <property type="project" value="TreeGrafter"/>
</dbReference>
<comment type="caution">
    <text evidence="4">The sequence shown here is derived from an EMBL/GenBank/DDBJ whole genome shotgun (WGS) entry which is preliminary data.</text>
</comment>
<accession>A0A645B9E8</accession>
<evidence type="ECO:0008006" key="5">
    <source>
        <dbReference type="Google" id="ProtNLM"/>
    </source>
</evidence>